<evidence type="ECO:0000313" key="5">
    <source>
        <dbReference type="EMBL" id="KAF6334753.1"/>
    </source>
</evidence>
<organism evidence="5 6">
    <name type="scientific">Pipistrellus kuhlii</name>
    <name type="common">Kuhl's pipistrelle</name>
    <dbReference type="NCBI Taxonomy" id="59472"/>
    <lineage>
        <taxon>Eukaryota</taxon>
        <taxon>Metazoa</taxon>
        <taxon>Chordata</taxon>
        <taxon>Craniata</taxon>
        <taxon>Vertebrata</taxon>
        <taxon>Euteleostomi</taxon>
        <taxon>Mammalia</taxon>
        <taxon>Eutheria</taxon>
        <taxon>Laurasiatheria</taxon>
        <taxon>Chiroptera</taxon>
        <taxon>Yangochiroptera</taxon>
        <taxon>Vespertilionidae</taxon>
        <taxon>Pipistrellus</taxon>
    </lineage>
</organism>
<proteinExistence type="predicted"/>
<keyword evidence="6" id="KW-1185">Reference proteome</keyword>
<sequence length="178" mass="19246">MSRSQAALLGLGLLLMLLLYVGLPGPPEPTPWLSGDPNVTMLVGLTRGNSRIFYREVRPLHRTRRPEVVLLHGKAFSSSTWEQLGTLLLLAHRGYRAVALDLPGESPRPRAAPHRGRGGQESPGRWLVASGPCTRTSSARLQRAEGRSACPPCTLGGSRRITEQMARASPTGPRGDLT</sequence>
<keyword evidence="5" id="KW-0378">Hydrolase</keyword>
<dbReference type="SUPFAM" id="SSF53474">
    <property type="entry name" value="alpha/beta-Hydrolases"/>
    <property type="match status" value="1"/>
</dbReference>
<comment type="caution">
    <text evidence="5">The sequence shown here is derived from an EMBL/GenBank/DDBJ whole genome shotgun (WGS) entry which is preliminary data.</text>
</comment>
<dbReference type="PANTHER" id="PTHR46197">
    <property type="entry name" value="PROTEIN ABHD14B-LIKE"/>
    <property type="match status" value="1"/>
</dbReference>
<evidence type="ECO:0000313" key="6">
    <source>
        <dbReference type="Proteomes" id="UP000558488"/>
    </source>
</evidence>
<dbReference type="AlphaFoldDB" id="A0A7J7WBR3"/>
<feature type="region of interest" description="Disordered" evidence="3">
    <location>
        <begin position="102"/>
        <end position="178"/>
    </location>
</feature>
<keyword evidence="2" id="KW-0963">Cytoplasm</keyword>
<protein>
    <submittedName>
        <fullName evidence="5">Abhydrolase domain containing 14A</fullName>
    </submittedName>
</protein>
<dbReference type="Gene3D" id="3.40.50.1820">
    <property type="entry name" value="alpha/beta hydrolase"/>
    <property type="match status" value="1"/>
</dbReference>
<reference evidence="5 6" key="1">
    <citation type="journal article" date="2020" name="Nature">
        <title>Six reference-quality genomes reveal evolution of bat adaptations.</title>
        <authorList>
            <person name="Jebb D."/>
            <person name="Huang Z."/>
            <person name="Pippel M."/>
            <person name="Hughes G.M."/>
            <person name="Lavrichenko K."/>
            <person name="Devanna P."/>
            <person name="Winkler S."/>
            <person name="Jermiin L.S."/>
            <person name="Skirmuntt E.C."/>
            <person name="Katzourakis A."/>
            <person name="Burkitt-Gray L."/>
            <person name="Ray D.A."/>
            <person name="Sullivan K.A.M."/>
            <person name="Roscito J.G."/>
            <person name="Kirilenko B.M."/>
            <person name="Davalos L.M."/>
            <person name="Corthals A.P."/>
            <person name="Power M.L."/>
            <person name="Jones G."/>
            <person name="Ransome R.D."/>
            <person name="Dechmann D.K.N."/>
            <person name="Locatelli A.G."/>
            <person name="Puechmaille S.J."/>
            <person name="Fedrigo O."/>
            <person name="Jarvis E.D."/>
            <person name="Hiller M."/>
            <person name="Vernes S.C."/>
            <person name="Myers E.W."/>
            <person name="Teeling E.C."/>
        </authorList>
    </citation>
    <scope>NUCLEOTIDE SEQUENCE [LARGE SCALE GENOMIC DNA]</scope>
    <source>
        <strain evidence="5">MPipKuh1</strain>
        <tissue evidence="5">Flight muscle</tissue>
    </source>
</reference>
<dbReference type="GO" id="GO:0005737">
    <property type="term" value="C:cytoplasm"/>
    <property type="evidence" value="ECO:0007669"/>
    <property type="project" value="UniProtKB-SubCell"/>
</dbReference>
<feature type="signal peptide" evidence="4">
    <location>
        <begin position="1"/>
        <end position="24"/>
    </location>
</feature>
<evidence type="ECO:0000256" key="4">
    <source>
        <dbReference type="SAM" id="SignalP"/>
    </source>
</evidence>
<dbReference type="PANTHER" id="PTHR46197:SF1">
    <property type="entry name" value="PROTEIN ABHD14A"/>
    <property type="match status" value="1"/>
</dbReference>
<dbReference type="Proteomes" id="UP000558488">
    <property type="component" value="Unassembled WGS sequence"/>
</dbReference>
<evidence type="ECO:0000256" key="1">
    <source>
        <dbReference type="ARBA" id="ARBA00004496"/>
    </source>
</evidence>
<feature type="chain" id="PRO_5029518980" evidence="4">
    <location>
        <begin position="25"/>
        <end position="178"/>
    </location>
</feature>
<dbReference type="InterPro" id="IPR029058">
    <property type="entry name" value="AB_hydrolase_fold"/>
</dbReference>
<evidence type="ECO:0000256" key="2">
    <source>
        <dbReference type="ARBA" id="ARBA00022490"/>
    </source>
</evidence>
<evidence type="ECO:0000256" key="3">
    <source>
        <dbReference type="SAM" id="MobiDB-lite"/>
    </source>
</evidence>
<gene>
    <name evidence="5" type="ORF">mPipKuh1_000077</name>
</gene>
<keyword evidence="4" id="KW-0732">Signal</keyword>
<name>A0A7J7WBR3_PIPKU</name>
<comment type="subcellular location">
    <subcellularLocation>
        <location evidence="1">Cytoplasm</location>
    </subcellularLocation>
</comment>
<accession>A0A7J7WBR3</accession>
<dbReference type="GO" id="GO:0016787">
    <property type="term" value="F:hydrolase activity"/>
    <property type="evidence" value="ECO:0007669"/>
    <property type="project" value="UniProtKB-KW"/>
</dbReference>
<dbReference type="EMBL" id="JACAGB010000011">
    <property type="protein sequence ID" value="KAF6334753.1"/>
    <property type="molecule type" value="Genomic_DNA"/>
</dbReference>